<organism evidence="2 3">
    <name type="scientific">Nocardia terrae</name>
    <dbReference type="NCBI Taxonomy" id="2675851"/>
    <lineage>
        <taxon>Bacteria</taxon>
        <taxon>Bacillati</taxon>
        <taxon>Actinomycetota</taxon>
        <taxon>Actinomycetes</taxon>
        <taxon>Mycobacteriales</taxon>
        <taxon>Nocardiaceae</taxon>
        <taxon>Nocardia</taxon>
    </lineage>
</organism>
<feature type="transmembrane region" description="Helical" evidence="1">
    <location>
        <begin position="184"/>
        <end position="209"/>
    </location>
</feature>
<dbReference type="EMBL" id="WRPP01000009">
    <property type="protein sequence ID" value="MVU82373.1"/>
    <property type="molecule type" value="Genomic_DNA"/>
</dbReference>
<proteinExistence type="predicted"/>
<feature type="transmembrane region" description="Helical" evidence="1">
    <location>
        <begin position="132"/>
        <end position="151"/>
    </location>
</feature>
<dbReference type="AlphaFoldDB" id="A0A7K1V6V3"/>
<feature type="transmembrane region" description="Helical" evidence="1">
    <location>
        <begin position="496"/>
        <end position="518"/>
    </location>
</feature>
<evidence type="ECO:0000313" key="2">
    <source>
        <dbReference type="EMBL" id="MVU82373.1"/>
    </source>
</evidence>
<name>A0A7K1V6V3_9NOCA</name>
<dbReference type="Pfam" id="PF12679">
    <property type="entry name" value="ABC2_membrane_2"/>
    <property type="match status" value="1"/>
</dbReference>
<sequence length="596" mass="62744">MCPVSLIRGSPVAGSPVRCRGRSDHCWMSWPRPVWSSWTATSCRSRRCSCMSSKPRPSLRLAADTVRGHRRGILGWILGSAVAMTAIGAGFRSETERFTGGPKGMADSMEAGVQAMRLLRWPGDRLDTLGGYLTYHNVTLLVLFLTLYAAVQGATAVRGAEAGRSVEVILATGRTREQVVRDRALGFATVLALIGVGVGAGLAMAMAVGGDSDPVGSFAIAFAAAACAFVGYGLGAVLAQLGVTARSASALSALIVVALYLYTNVWDRFGPLSILRFVSPFYYFTRCRGLVPGAGFDTMSFVGLPVAAALLIGVAARLFGRRDVGSPLWSPRLRHTKPLARVQHPALNRLWSATLLRERTGLAVWSASAAAALGLMAWLEPEVIDMWDKFDITRRMLQVDPGFSAGSQYLGFVSELTAPIAAAYVVTQAASWVGDREQGRLALLLSTPLSWTALIGQRLTTVLAGTVVIIASALAGLLIGATVVDVGLDAAGTARIAASALLLAAGLGAVASWLVIWIPRFAVSALAIVLGLSYLLTLLVPMFAWPSWITKLSLFGATGHPYLQTPSPGGLLFLSALAVAGFLCATVSAARARAIA</sequence>
<protein>
    <submittedName>
        <fullName evidence="2">ABC transporter permease subunit</fullName>
    </submittedName>
</protein>
<feature type="transmembrane region" description="Helical" evidence="1">
    <location>
        <begin position="525"/>
        <end position="549"/>
    </location>
</feature>
<feature type="transmembrane region" description="Helical" evidence="1">
    <location>
        <begin position="245"/>
        <end position="262"/>
    </location>
</feature>
<feature type="transmembrane region" description="Helical" evidence="1">
    <location>
        <begin position="569"/>
        <end position="590"/>
    </location>
</feature>
<keyword evidence="1" id="KW-0812">Transmembrane</keyword>
<feature type="transmembrane region" description="Helical" evidence="1">
    <location>
        <begin position="215"/>
        <end position="238"/>
    </location>
</feature>
<evidence type="ECO:0000313" key="3">
    <source>
        <dbReference type="Proteomes" id="UP000466794"/>
    </source>
</evidence>
<keyword evidence="3" id="KW-1185">Reference proteome</keyword>
<feature type="transmembrane region" description="Helical" evidence="1">
    <location>
        <begin position="73"/>
        <end position="91"/>
    </location>
</feature>
<comment type="caution">
    <text evidence="2">The sequence shown here is derived from an EMBL/GenBank/DDBJ whole genome shotgun (WGS) entry which is preliminary data.</text>
</comment>
<keyword evidence="1" id="KW-1133">Transmembrane helix</keyword>
<evidence type="ECO:0000256" key="1">
    <source>
        <dbReference type="SAM" id="Phobius"/>
    </source>
</evidence>
<dbReference type="Proteomes" id="UP000466794">
    <property type="component" value="Unassembled WGS sequence"/>
</dbReference>
<feature type="transmembrane region" description="Helical" evidence="1">
    <location>
        <begin position="296"/>
        <end position="319"/>
    </location>
</feature>
<reference evidence="2 3" key="1">
    <citation type="submission" date="2019-12" db="EMBL/GenBank/DDBJ databases">
        <title>Nocardia sp. nov. ET3-3 isolated from soil.</title>
        <authorList>
            <person name="Kanchanasin P."/>
            <person name="Tanasupawat S."/>
            <person name="Yuki M."/>
            <person name="Kudo T."/>
        </authorList>
    </citation>
    <scope>NUCLEOTIDE SEQUENCE [LARGE SCALE GENOMIC DNA]</scope>
    <source>
        <strain evidence="2 3">ET3-3</strain>
    </source>
</reference>
<dbReference type="GO" id="GO:0140359">
    <property type="term" value="F:ABC-type transporter activity"/>
    <property type="evidence" value="ECO:0007669"/>
    <property type="project" value="InterPro"/>
</dbReference>
<keyword evidence="1" id="KW-0472">Membrane</keyword>
<dbReference type="GO" id="GO:0005886">
    <property type="term" value="C:plasma membrane"/>
    <property type="evidence" value="ECO:0007669"/>
    <property type="project" value="UniProtKB-SubCell"/>
</dbReference>
<gene>
    <name evidence="2" type="ORF">GPX89_34725</name>
</gene>
<feature type="transmembrane region" description="Helical" evidence="1">
    <location>
        <begin position="462"/>
        <end position="484"/>
    </location>
</feature>
<accession>A0A7K1V6V3</accession>